<evidence type="ECO:0000256" key="5">
    <source>
        <dbReference type="ARBA" id="ARBA00023274"/>
    </source>
</evidence>
<dbReference type="InterPro" id="IPR051510">
    <property type="entry name" value="SKI8"/>
</dbReference>
<comment type="caution">
    <text evidence="7">The sequence shown here is derived from an EMBL/GenBank/DDBJ whole genome shotgun (WGS) entry which is preliminary data.</text>
</comment>
<dbReference type="GO" id="GO:0006412">
    <property type="term" value="P:translation"/>
    <property type="evidence" value="ECO:0007669"/>
    <property type="project" value="InterPro"/>
</dbReference>
<dbReference type="Gene3D" id="2.130.10.10">
    <property type="entry name" value="YVTN repeat-like/Quinoprotein amine dehydrogenase"/>
    <property type="match status" value="1"/>
</dbReference>
<evidence type="ECO:0000256" key="2">
    <source>
        <dbReference type="ARBA" id="ARBA00022574"/>
    </source>
</evidence>
<dbReference type="PANTHER" id="PTHR44090">
    <property type="entry name" value="WD REPEAT-CONTAINING PROTEIN 61"/>
    <property type="match status" value="1"/>
</dbReference>
<dbReference type="InterPro" id="IPR015943">
    <property type="entry name" value="WD40/YVTN_repeat-like_dom_sf"/>
</dbReference>
<organism evidence="7 8">
    <name type="scientific">Ophiocordyceps camponoti-rufipedis</name>
    <dbReference type="NCBI Taxonomy" id="2004952"/>
    <lineage>
        <taxon>Eukaryota</taxon>
        <taxon>Fungi</taxon>
        <taxon>Dikarya</taxon>
        <taxon>Ascomycota</taxon>
        <taxon>Pezizomycotina</taxon>
        <taxon>Sordariomycetes</taxon>
        <taxon>Hypocreomycetidae</taxon>
        <taxon>Hypocreales</taxon>
        <taxon>Ophiocordycipitaceae</taxon>
        <taxon>Ophiocordyceps</taxon>
    </lineage>
</organism>
<dbReference type="Pfam" id="PF01783">
    <property type="entry name" value="Ribosomal_L32p"/>
    <property type="match status" value="1"/>
</dbReference>
<comment type="similarity">
    <text evidence="1">Belongs to the bacterial ribosomal protein bL32 family.</text>
</comment>
<keyword evidence="8" id="KW-1185">Reference proteome</keyword>
<keyword evidence="3" id="KW-0677">Repeat</keyword>
<dbReference type="SMART" id="SM00320">
    <property type="entry name" value="WD40"/>
    <property type="match status" value="7"/>
</dbReference>
<dbReference type="InterPro" id="IPR036322">
    <property type="entry name" value="WD40_repeat_dom_sf"/>
</dbReference>
<dbReference type="STRING" id="2004952.A0A2C5ZAT2"/>
<dbReference type="PROSITE" id="PS50082">
    <property type="entry name" value="WD_REPEATS_2"/>
    <property type="match status" value="2"/>
</dbReference>
<dbReference type="NCBIfam" id="TIGR01031">
    <property type="entry name" value="rpmF_bact"/>
    <property type="match status" value="1"/>
</dbReference>
<dbReference type="GO" id="GO:0015934">
    <property type="term" value="C:large ribosomal subunit"/>
    <property type="evidence" value="ECO:0007669"/>
    <property type="project" value="InterPro"/>
</dbReference>
<reference evidence="7 8" key="1">
    <citation type="submission" date="2017-06" db="EMBL/GenBank/DDBJ databases">
        <title>Ant-infecting Ophiocordyceps genomes reveal a high diversity of potential behavioral manipulation genes and a possible major role for enterotoxins.</title>
        <authorList>
            <person name="De Bekker C."/>
            <person name="Evans H.C."/>
            <person name="Brachmann A."/>
            <person name="Hughes D.P."/>
        </authorList>
    </citation>
    <scope>NUCLEOTIDE SEQUENCE [LARGE SCALE GENOMIC DNA]</scope>
    <source>
        <strain evidence="7 8">Map16</strain>
    </source>
</reference>
<gene>
    <name evidence="7" type="ORF">CDD80_1662</name>
</gene>
<dbReference type="EMBL" id="NJES01000171">
    <property type="protein sequence ID" value="PHH76281.1"/>
    <property type="molecule type" value="Genomic_DNA"/>
</dbReference>
<dbReference type="InterPro" id="IPR001680">
    <property type="entry name" value="WD40_rpt"/>
</dbReference>
<keyword evidence="2 6" id="KW-0853">WD repeat</keyword>
<dbReference type="Proteomes" id="UP000226431">
    <property type="component" value="Unassembled WGS sequence"/>
</dbReference>
<keyword evidence="5" id="KW-0687">Ribonucleoprotein</keyword>
<dbReference type="SUPFAM" id="SSF50978">
    <property type="entry name" value="WD40 repeat-like"/>
    <property type="match status" value="1"/>
</dbReference>
<feature type="repeat" description="WD" evidence="6">
    <location>
        <begin position="371"/>
        <end position="412"/>
    </location>
</feature>
<dbReference type="CDD" id="cd00200">
    <property type="entry name" value="WD40"/>
    <property type="match status" value="1"/>
</dbReference>
<dbReference type="SUPFAM" id="SSF57829">
    <property type="entry name" value="Zn-binding ribosomal proteins"/>
    <property type="match status" value="1"/>
</dbReference>
<dbReference type="PROSITE" id="PS50294">
    <property type="entry name" value="WD_REPEATS_REGION"/>
    <property type="match status" value="1"/>
</dbReference>
<dbReference type="InterPro" id="IPR019775">
    <property type="entry name" value="WD40_repeat_CS"/>
</dbReference>
<accession>A0A2C5ZAT2</accession>
<keyword evidence="4" id="KW-0689">Ribosomal protein</keyword>
<dbReference type="AlphaFoldDB" id="A0A2C5ZAT2"/>
<sequence>MAALAPRLAITSLLSPSFRLPILLPWPRPLALPSISLKLPTLDDIWESILRAVPKKKTSHSKKRHRQMAGKALEDVHGLCECPGCGEKKRTHRICAKCLTDMRRIWKEEAPDFKPFEFPVNASTDTTPAHITDIFSLATTPRAVLSASGSSTLHVHDTTDGAFTLKQSIPQAHKLGCHHICASANGKVAASAGFGGEISVWALDGDTGEWRADGGVETDGAGEAWALALSEDGAVLAATTHDGSVNVWNIADKARSKVHEYETGSPASGSFGMCVDLSRDGKYIASGHQNGAVYVFNNRSGRIMYSLSGKSYFLFPRVLLEANRVLAPFPGLVKPVRAVAFSPGSSRLAAAGDAGVIALYDMKHGEHVGNLTGHASWITSIDWSFSGEYLLSASMDGKVKVWSVERAACVATHSETDKALWAARWLPKTGRSEMFCTAGANRSISFYREASGG</sequence>
<evidence type="ECO:0000256" key="1">
    <source>
        <dbReference type="ARBA" id="ARBA00008560"/>
    </source>
</evidence>
<dbReference type="InterPro" id="IPR002677">
    <property type="entry name" value="Ribosomal_bL32"/>
</dbReference>
<dbReference type="PANTHER" id="PTHR44090:SF1">
    <property type="entry name" value="SUPERKILLER COMPLEX PROTEIN 8"/>
    <property type="match status" value="1"/>
</dbReference>
<evidence type="ECO:0000256" key="4">
    <source>
        <dbReference type="ARBA" id="ARBA00022980"/>
    </source>
</evidence>
<dbReference type="GO" id="GO:0005634">
    <property type="term" value="C:nucleus"/>
    <property type="evidence" value="ECO:0007669"/>
    <property type="project" value="TreeGrafter"/>
</dbReference>
<name>A0A2C5ZAT2_9HYPO</name>
<evidence type="ECO:0000313" key="7">
    <source>
        <dbReference type="EMBL" id="PHH76281.1"/>
    </source>
</evidence>
<dbReference type="OrthoDB" id="10251741at2759"/>
<evidence type="ECO:0000313" key="8">
    <source>
        <dbReference type="Proteomes" id="UP000226431"/>
    </source>
</evidence>
<dbReference type="InterPro" id="IPR011332">
    <property type="entry name" value="Ribosomal_zn-bd"/>
</dbReference>
<proteinExistence type="inferred from homology"/>
<protein>
    <submittedName>
        <fullName evidence="7">Uncharacterized protein</fullName>
    </submittedName>
</protein>
<dbReference type="Pfam" id="PF00400">
    <property type="entry name" value="WD40"/>
    <property type="match status" value="4"/>
</dbReference>
<evidence type="ECO:0000256" key="6">
    <source>
        <dbReference type="PROSITE-ProRule" id="PRU00221"/>
    </source>
</evidence>
<dbReference type="GO" id="GO:0003735">
    <property type="term" value="F:structural constituent of ribosome"/>
    <property type="evidence" value="ECO:0007669"/>
    <property type="project" value="InterPro"/>
</dbReference>
<evidence type="ECO:0000256" key="3">
    <source>
        <dbReference type="ARBA" id="ARBA00022737"/>
    </source>
</evidence>
<dbReference type="PROSITE" id="PS00678">
    <property type="entry name" value="WD_REPEATS_1"/>
    <property type="match status" value="1"/>
</dbReference>
<feature type="repeat" description="WD" evidence="6">
    <location>
        <begin position="226"/>
        <end position="258"/>
    </location>
</feature>